<dbReference type="AlphaFoldDB" id="A0A1H6EEX1"/>
<evidence type="ECO:0000313" key="2">
    <source>
        <dbReference type="Proteomes" id="UP000236732"/>
    </source>
</evidence>
<name>A0A1H6EEX1_9ACTN</name>
<organism evidence="1 2">
    <name type="scientific">Nonomuraea solani</name>
    <dbReference type="NCBI Taxonomy" id="1144553"/>
    <lineage>
        <taxon>Bacteria</taxon>
        <taxon>Bacillati</taxon>
        <taxon>Actinomycetota</taxon>
        <taxon>Actinomycetes</taxon>
        <taxon>Streptosporangiales</taxon>
        <taxon>Streptosporangiaceae</taxon>
        <taxon>Nonomuraea</taxon>
    </lineage>
</organism>
<accession>A0A1H6EEX1</accession>
<reference evidence="1 2" key="1">
    <citation type="submission" date="2016-10" db="EMBL/GenBank/DDBJ databases">
        <authorList>
            <person name="de Groot N.N."/>
        </authorList>
    </citation>
    <scope>NUCLEOTIDE SEQUENCE [LARGE SCALE GENOMIC DNA]</scope>
    <source>
        <strain evidence="1 2">CGMCC 4.7037</strain>
    </source>
</reference>
<gene>
    <name evidence="1" type="ORF">SAMN05444920_109166</name>
</gene>
<sequence length="100" mass="10865">MRYLVPFSRVGVLISRWSRRTGWSDSHRVTLAGGALLTYAWAPIMATPVSGTTDLISSARATFSVASAARSDALADRWAAYAELSPATADLREGFFIRTL</sequence>
<evidence type="ECO:0000313" key="1">
    <source>
        <dbReference type="EMBL" id="SEG95813.1"/>
    </source>
</evidence>
<dbReference type="RefSeq" id="WP_103959418.1">
    <property type="nucleotide sequence ID" value="NZ_FNVT01000009.1"/>
</dbReference>
<protein>
    <submittedName>
        <fullName evidence="1">Uncharacterized protein</fullName>
    </submittedName>
</protein>
<proteinExistence type="predicted"/>
<keyword evidence="2" id="KW-1185">Reference proteome</keyword>
<dbReference type="OrthoDB" id="8478704at2"/>
<dbReference type="Proteomes" id="UP000236732">
    <property type="component" value="Unassembled WGS sequence"/>
</dbReference>
<dbReference type="EMBL" id="FNVT01000009">
    <property type="protein sequence ID" value="SEG95813.1"/>
    <property type="molecule type" value="Genomic_DNA"/>
</dbReference>